<keyword evidence="4" id="KW-0547">Nucleotide-binding</keyword>
<accession>A0A381RQV9</accession>
<dbReference type="EMBL" id="UINC01002222">
    <property type="protein sequence ID" value="SUZ94292.1"/>
    <property type="molecule type" value="Genomic_DNA"/>
</dbReference>
<evidence type="ECO:0000256" key="5">
    <source>
        <dbReference type="ARBA" id="ARBA00022777"/>
    </source>
</evidence>
<dbReference type="AlphaFoldDB" id="A0A381RQV9"/>
<reference evidence="10" key="1">
    <citation type="submission" date="2018-05" db="EMBL/GenBank/DDBJ databases">
        <authorList>
            <person name="Lanie J.A."/>
            <person name="Ng W.-L."/>
            <person name="Kazmierczak K.M."/>
            <person name="Andrzejewski T.M."/>
            <person name="Davidsen T.M."/>
            <person name="Wayne K.J."/>
            <person name="Tettelin H."/>
            <person name="Glass J.I."/>
            <person name="Rusch D."/>
            <person name="Podicherti R."/>
            <person name="Tsui H.-C.T."/>
            <person name="Winkler M.E."/>
        </authorList>
    </citation>
    <scope>NUCLEOTIDE SEQUENCE</scope>
</reference>
<dbReference type="InterPro" id="IPR036832">
    <property type="entry name" value="PPK_N_dom_sf"/>
</dbReference>
<dbReference type="GO" id="GO:0006799">
    <property type="term" value="P:polyphosphate biosynthetic process"/>
    <property type="evidence" value="ECO:0007669"/>
    <property type="project" value="InterPro"/>
</dbReference>
<proteinExistence type="predicted"/>
<feature type="domain" description="Polyphosphate kinase C-terminal" evidence="9">
    <location>
        <begin position="283"/>
        <end position="448"/>
    </location>
</feature>
<evidence type="ECO:0000259" key="7">
    <source>
        <dbReference type="Pfam" id="PF02503"/>
    </source>
</evidence>
<keyword evidence="3" id="KW-0808">Transferase</keyword>
<dbReference type="Gene3D" id="3.30.1840.10">
    <property type="entry name" value="Polyphosphate kinase middle domain"/>
    <property type="match status" value="1"/>
</dbReference>
<evidence type="ECO:0000259" key="9">
    <source>
        <dbReference type="Pfam" id="PF17941"/>
    </source>
</evidence>
<dbReference type="Pfam" id="PF02503">
    <property type="entry name" value="PP_kinase"/>
    <property type="match status" value="1"/>
</dbReference>
<evidence type="ECO:0000256" key="4">
    <source>
        <dbReference type="ARBA" id="ARBA00022741"/>
    </source>
</evidence>
<organism evidence="10">
    <name type="scientific">marine metagenome</name>
    <dbReference type="NCBI Taxonomy" id="408172"/>
    <lineage>
        <taxon>unclassified sequences</taxon>
        <taxon>metagenomes</taxon>
        <taxon>ecological metagenomes</taxon>
    </lineage>
</organism>
<protein>
    <recommendedName>
        <fullName evidence="1">ATP-polyphosphate phosphotransferase</fullName>
        <ecNumber evidence="1">2.7.4.1</ecNumber>
    </recommendedName>
</protein>
<dbReference type="GO" id="GO:0008976">
    <property type="term" value="F:polyphosphate kinase activity"/>
    <property type="evidence" value="ECO:0007669"/>
    <property type="project" value="UniProtKB-EC"/>
</dbReference>
<sequence length="478" mass="55367">MDEFYKVRYATVKRIAVSNDSGKKIYKDITAKKLLNEITRIAIELQEKSFKILDQIIKLLELEKIFFINETNLNKNEKKYITEFFNEKISPSLGIIVLSKSKKVPKFKDNLSFLLIRMKLENDAIQHAIIYIPKDLKRFVVLPSTDANRYVMMIDDIIRFHLNEIFKIFEPTNIQANMIKISRDAELDFDDDISKSYLEQISKSVKERSSGVPVRVVYDSKIPLDTLSFLVAKVNIDSDTDSMIPGGKYHNRRDYMSFPSLNNNLLYKPIKPLEINGINLGESMFKKISQRDFLLHAPYHNFLYIINFLLEASIDPRVKSIYITIYRLSKLSKVASALINAAKNGKKVIVQIELQARFDESANIKYAKEMQSQGIKLMFGSPQLKVHGKICIIERKEEKVLKNYGFISTGNLNESTAKVYTDMTLFTSNSKILTEVKSVFNFFDANYKKYNFRNLIISPIDMEIKLKKLISKEIKMLN</sequence>
<dbReference type="GO" id="GO:0009358">
    <property type="term" value="C:polyphosphate kinase complex"/>
    <property type="evidence" value="ECO:0007669"/>
    <property type="project" value="InterPro"/>
</dbReference>
<evidence type="ECO:0000259" key="8">
    <source>
        <dbReference type="Pfam" id="PF13089"/>
    </source>
</evidence>
<feature type="domain" description="Polyphosphate kinase N-terminal" evidence="8">
    <location>
        <begin position="1"/>
        <end position="67"/>
    </location>
</feature>
<evidence type="ECO:0000256" key="2">
    <source>
        <dbReference type="ARBA" id="ARBA00022553"/>
    </source>
</evidence>
<dbReference type="InterPro" id="IPR024953">
    <property type="entry name" value="PP_kinase_middle"/>
</dbReference>
<dbReference type="InterPro" id="IPR041108">
    <property type="entry name" value="PP_kinase_C_1"/>
</dbReference>
<dbReference type="InterPro" id="IPR036830">
    <property type="entry name" value="PP_kinase_middle_dom_sf"/>
</dbReference>
<dbReference type="PANTHER" id="PTHR30218:SF0">
    <property type="entry name" value="POLYPHOSPHATE KINASE"/>
    <property type="match status" value="1"/>
</dbReference>
<keyword evidence="5" id="KW-0418">Kinase</keyword>
<keyword evidence="2" id="KW-0597">Phosphoprotein</keyword>
<evidence type="ECO:0000256" key="6">
    <source>
        <dbReference type="ARBA" id="ARBA00022840"/>
    </source>
</evidence>
<name>A0A381RQV9_9ZZZZ</name>
<evidence type="ECO:0000256" key="3">
    <source>
        <dbReference type="ARBA" id="ARBA00022679"/>
    </source>
</evidence>
<dbReference type="Pfam" id="PF13089">
    <property type="entry name" value="PP_kinase_N"/>
    <property type="match status" value="1"/>
</dbReference>
<gene>
    <name evidence="10" type="ORF">METZ01_LOCUS47146</name>
</gene>
<dbReference type="SUPFAM" id="SSF56024">
    <property type="entry name" value="Phospholipase D/nuclease"/>
    <property type="match status" value="1"/>
</dbReference>
<evidence type="ECO:0000313" key="10">
    <source>
        <dbReference type="EMBL" id="SUZ94292.1"/>
    </source>
</evidence>
<dbReference type="InterPro" id="IPR003414">
    <property type="entry name" value="PP_kinase"/>
</dbReference>
<dbReference type="Gene3D" id="3.30.870.10">
    <property type="entry name" value="Endonuclease Chain A"/>
    <property type="match status" value="1"/>
</dbReference>
<dbReference type="Gene3D" id="1.20.58.310">
    <property type="entry name" value="Polyphosphate kinase N-terminal domain"/>
    <property type="match status" value="1"/>
</dbReference>
<dbReference type="InterPro" id="IPR025198">
    <property type="entry name" value="PPK_N_dom"/>
</dbReference>
<evidence type="ECO:0000256" key="1">
    <source>
        <dbReference type="ARBA" id="ARBA00012960"/>
    </source>
</evidence>
<dbReference type="PANTHER" id="PTHR30218">
    <property type="entry name" value="POLYPHOSPHATE KINASE"/>
    <property type="match status" value="1"/>
</dbReference>
<keyword evidence="6" id="KW-0067">ATP-binding</keyword>
<feature type="domain" description="Polyphosphate kinase middle" evidence="7">
    <location>
        <begin position="77"/>
        <end position="258"/>
    </location>
</feature>
<dbReference type="EC" id="2.7.4.1" evidence="1"/>
<dbReference type="SUPFAM" id="SSF140356">
    <property type="entry name" value="PPK N-terminal domain-like"/>
    <property type="match status" value="1"/>
</dbReference>
<dbReference type="SUPFAM" id="SSF143724">
    <property type="entry name" value="PHP14-like"/>
    <property type="match status" value="1"/>
</dbReference>
<dbReference type="GO" id="GO:0005524">
    <property type="term" value="F:ATP binding"/>
    <property type="evidence" value="ECO:0007669"/>
    <property type="project" value="UniProtKB-KW"/>
</dbReference>
<dbReference type="Pfam" id="PF17941">
    <property type="entry name" value="PP_kinase_C_1"/>
    <property type="match status" value="1"/>
</dbReference>